<dbReference type="GO" id="GO:0004622">
    <property type="term" value="F:phosphatidylcholine lysophospholipase activity"/>
    <property type="evidence" value="ECO:0007669"/>
    <property type="project" value="TreeGrafter"/>
</dbReference>
<evidence type="ECO:0000256" key="1">
    <source>
        <dbReference type="SAM" id="MobiDB-lite"/>
    </source>
</evidence>
<keyword evidence="4" id="KW-1185">Reference proteome</keyword>
<dbReference type="Pfam" id="PF13472">
    <property type="entry name" value="Lipase_GDSL_2"/>
    <property type="match status" value="1"/>
</dbReference>
<dbReference type="InterPro" id="IPR036514">
    <property type="entry name" value="SGNH_hydro_sf"/>
</dbReference>
<protein>
    <submittedName>
        <fullName evidence="3">Gdsl-like lipase</fullName>
    </submittedName>
</protein>
<dbReference type="SUPFAM" id="SSF52266">
    <property type="entry name" value="SGNH hydrolase"/>
    <property type="match status" value="1"/>
</dbReference>
<comment type="caution">
    <text evidence="3">The sequence shown here is derived from an EMBL/GenBank/DDBJ whole genome shotgun (WGS) entry which is preliminary data.</text>
</comment>
<dbReference type="PANTHER" id="PTHR30383:SF19">
    <property type="entry name" value="FIBRONECTIN TYPE-III DOMAIN-CONTAINING PROTEIN"/>
    <property type="match status" value="1"/>
</dbReference>
<dbReference type="CDD" id="cd00229">
    <property type="entry name" value="SGNH_hydrolase"/>
    <property type="match status" value="1"/>
</dbReference>
<dbReference type="AlphaFoldDB" id="A0A8H3ZXS6"/>
<proteinExistence type="predicted"/>
<gene>
    <name evidence="3" type="ORF">GQ607_000232</name>
</gene>
<feature type="domain" description="SGNH hydrolase-type esterase" evidence="2">
    <location>
        <begin position="11"/>
        <end position="197"/>
    </location>
</feature>
<dbReference type="PANTHER" id="PTHR30383">
    <property type="entry name" value="THIOESTERASE 1/PROTEASE 1/LYSOPHOSPHOLIPASE L1"/>
    <property type="match status" value="1"/>
</dbReference>
<name>A0A8H3ZXS6_9PEZI</name>
<reference evidence="3 4" key="1">
    <citation type="submission" date="2019-12" db="EMBL/GenBank/DDBJ databases">
        <title>A genome sequence resource for the geographically widespread anthracnose pathogen Colletotrichum asianum.</title>
        <authorList>
            <person name="Meng Y."/>
        </authorList>
    </citation>
    <scope>NUCLEOTIDE SEQUENCE [LARGE SCALE GENOMIC DNA]</scope>
    <source>
        <strain evidence="3 4">ICMP 18580</strain>
    </source>
</reference>
<dbReference type="OrthoDB" id="408760at2759"/>
<accession>A0A8H3ZXS6</accession>
<dbReference type="EMBL" id="WOWK01000001">
    <property type="protein sequence ID" value="KAF0332216.1"/>
    <property type="molecule type" value="Genomic_DNA"/>
</dbReference>
<dbReference type="Gene3D" id="3.40.50.1110">
    <property type="entry name" value="SGNH hydrolase"/>
    <property type="match status" value="1"/>
</dbReference>
<evidence type="ECO:0000313" key="3">
    <source>
        <dbReference type="EMBL" id="KAF0332216.1"/>
    </source>
</evidence>
<dbReference type="Proteomes" id="UP000434172">
    <property type="component" value="Unassembled WGS sequence"/>
</dbReference>
<dbReference type="InterPro" id="IPR013830">
    <property type="entry name" value="SGNH_hydro"/>
</dbReference>
<organism evidence="3 4">
    <name type="scientific">Colletotrichum asianum</name>
    <dbReference type="NCBI Taxonomy" id="702518"/>
    <lineage>
        <taxon>Eukaryota</taxon>
        <taxon>Fungi</taxon>
        <taxon>Dikarya</taxon>
        <taxon>Ascomycota</taxon>
        <taxon>Pezizomycotina</taxon>
        <taxon>Sordariomycetes</taxon>
        <taxon>Hypocreomycetidae</taxon>
        <taxon>Glomerellales</taxon>
        <taxon>Glomerellaceae</taxon>
        <taxon>Colletotrichum</taxon>
        <taxon>Colletotrichum gloeosporioides species complex</taxon>
    </lineage>
</organism>
<feature type="region of interest" description="Disordered" evidence="1">
    <location>
        <begin position="218"/>
        <end position="244"/>
    </location>
</feature>
<evidence type="ECO:0000259" key="2">
    <source>
        <dbReference type="Pfam" id="PF13472"/>
    </source>
</evidence>
<sequence length="258" mass="28721">MAKEKTLRIFCFGDSLTAGFSAYGSVYHPYSIALTQKLSKDLSHTQVIATDNGMPGDVVTQGAFAQRFASEVNSVSFDPTAGKSVPTVYDWVIILGGTNDLAYSVPPEKIFQSLLAVYNTALEKGSKVLALTVPETAIKHTKVDAARSQLNAAILSHEAPNYYAFDLNARIPYHALPDRERKKYWDDGVHFTPAGYDWMGGHIAEALGNFIELERDPNSRRSRRTKRYKEEDISFDEESGDPRSLSEGYVVVRMRDLD</sequence>
<dbReference type="InterPro" id="IPR051532">
    <property type="entry name" value="Ester_Hydrolysis_Enzymes"/>
</dbReference>
<evidence type="ECO:0000313" key="4">
    <source>
        <dbReference type="Proteomes" id="UP000434172"/>
    </source>
</evidence>